<dbReference type="EMBL" id="JAPZVQ010000017">
    <property type="protein sequence ID" value="MDA1387578.1"/>
    <property type="molecule type" value="Genomic_DNA"/>
</dbReference>
<proteinExistence type="predicted"/>
<dbReference type="Proteomes" id="UP001183604">
    <property type="component" value="Unassembled WGS sequence"/>
</dbReference>
<dbReference type="Proteomes" id="UP001145799">
    <property type="component" value="Unassembled WGS sequence"/>
</dbReference>
<evidence type="ECO:0008006" key="5">
    <source>
        <dbReference type="Google" id="ProtNLM"/>
    </source>
</evidence>
<dbReference type="AlphaFoldDB" id="A0A9X3PX37"/>
<reference evidence="1" key="1">
    <citation type="submission" date="2022-12" db="EMBL/GenBank/DDBJ databases">
        <title>Gycomyces niveus sp.nov., a novel actinomycete isolated from soil in Shouguang.</title>
        <authorList>
            <person name="Yang X."/>
        </authorList>
    </citation>
    <scope>NUCLEOTIDE SEQUENCE</scope>
    <source>
        <strain evidence="1">DSM 44724</strain>
    </source>
</reference>
<evidence type="ECO:0000313" key="4">
    <source>
        <dbReference type="Proteomes" id="UP001183604"/>
    </source>
</evidence>
<accession>A0A9X3PX37</accession>
<sequence length="183" mass="20364">MSDIDDLRGLLGFVPYRGAPVDWDAAGRALGASVPADFRELIDAIGPGKIGYDTLLLQPAASDRRYDQIRRHRERMEDLQIIWEDEEQDEPEDQTKPQVFNESGVRPILWATSGLGFNLFWVARDGVAPASWQIAVEPARGGEWEFHAGTATNLLVRLLRGEEPTTYLSSLASADQHSFTPAE</sequence>
<comment type="caution">
    <text evidence="1">The sequence shown here is derived from an EMBL/GenBank/DDBJ whole genome shotgun (WGS) entry which is preliminary data.</text>
</comment>
<evidence type="ECO:0000313" key="1">
    <source>
        <dbReference type="EMBL" id="MDA1387578.1"/>
    </source>
</evidence>
<keyword evidence="4" id="KW-1185">Reference proteome</keyword>
<dbReference type="EMBL" id="JAVDYD010000001">
    <property type="protein sequence ID" value="MDR7336656.1"/>
    <property type="molecule type" value="Genomic_DNA"/>
</dbReference>
<name>A0A9X3PX37_9ACTN</name>
<dbReference type="RefSeq" id="WP_270124083.1">
    <property type="nucleotide sequence ID" value="NZ_BAAAOM010000002.1"/>
</dbReference>
<organism evidence="1 3">
    <name type="scientific">Glycomyces lechevalierae</name>
    <dbReference type="NCBI Taxonomy" id="256034"/>
    <lineage>
        <taxon>Bacteria</taxon>
        <taxon>Bacillati</taxon>
        <taxon>Actinomycetota</taxon>
        <taxon>Actinomycetes</taxon>
        <taxon>Glycomycetales</taxon>
        <taxon>Glycomycetaceae</taxon>
        <taxon>Glycomyces</taxon>
    </lineage>
</organism>
<gene>
    <name evidence="2" type="ORF">J2S69_000375</name>
    <name evidence="1" type="ORF">O2L01_21470</name>
</gene>
<protein>
    <recommendedName>
        <fullName evidence="5">SMI1/KNR4 family protein</fullName>
    </recommendedName>
</protein>
<reference evidence="2 4" key="2">
    <citation type="submission" date="2023-07" db="EMBL/GenBank/DDBJ databases">
        <title>Sequencing the genomes of 1000 actinobacteria strains.</title>
        <authorList>
            <person name="Klenk H.-P."/>
        </authorList>
    </citation>
    <scope>NUCLEOTIDE SEQUENCE [LARGE SCALE GENOMIC DNA]</scope>
    <source>
        <strain evidence="2 4">DSM 44724</strain>
    </source>
</reference>
<evidence type="ECO:0000313" key="2">
    <source>
        <dbReference type="EMBL" id="MDR7336656.1"/>
    </source>
</evidence>
<evidence type="ECO:0000313" key="3">
    <source>
        <dbReference type="Proteomes" id="UP001145799"/>
    </source>
</evidence>